<comment type="caution">
    <text evidence="3">The sequence shown here is derived from an EMBL/GenBank/DDBJ whole genome shotgun (WGS) entry which is preliminary data.</text>
</comment>
<reference evidence="3" key="1">
    <citation type="submission" date="2019-08" db="EMBL/GenBank/DDBJ databases">
        <title>The genome of the North American firefly Photinus pyralis.</title>
        <authorList>
            <consortium name="Photinus pyralis genome working group"/>
            <person name="Fallon T.R."/>
            <person name="Sander Lower S.E."/>
            <person name="Weng J.-K."/>
        </authorList>
    </citation>
    <scope>NUCLEOTIDE SEQUENCE</scope>
    <source>
        <strain evidence="3">TRF0915ILg1</strain>
        <tissue evidence="3">Whole body</tissue>
    </source>
</reference>
<dbReference type="Pfam" id="PF13843">
    <property type="entry name" value="DDE_Tnp_1_7"/>
    <property type="match status" value="1"/>
</dbReference>
<feature type="region of interest" description="Disordered" evidence="1">
    <location>
        <begin position="119"/>
        <end position="155"/>
    </location>
</feature>
<evidence type="ECO:0000259" key="2">
    <source>
        <dbReference type="Pfam" id="PF13843"/>
    </source>
</evidence>
<dbReference type="Proteomes" id="UP000801492">
    <property type="component" value="Unassembled WGS sequence"/>
</dbReference>
<dbReference type="OrthoDB" id="6744840at2759"/>
<gene>
    <name evidence="3" type="ORF">ILUMI_04027</name>
</gene>
<keyword evidence="4" id="KW-1185">Reference proteome</keyword>
<dbReference type="InterPro" id="IPR029526">
    <property type="entry name" value="PGBD"/>
</dbReference>
<dbReference type="PANTHER" id="PTHR46599:SF6">
    <property type="entry name" value="DUAL SPECIFICITY PHOSPHATASE 26"/>
    <property type="match status" value="1"/>
</dbReference>
<evidence type="ECO:0000313" key="4">
    <source>
        <dbReference type="Proteomes" id="UP000801492"/>
    </source>
</evidence>
<evidence type="ECO:0000256" key="1">
    <source>
        <dbReference type="SAM" id="MobiDB-lite"/>
    </source>
</evidence>
<name>A0A8K0DFH6_IGNLU</name>
<protein>
    <recommendedName>
        <fullName evidence="2">PiggyBac transposable element-derived protein domain-containing protein</fullName>
    </recommendedName>
</protein>
<dbReference type="AlphaFoldDB" id="A0A8K0DFH6"/>
<proteinExistence type="predicted"/>
<accession>A0A8K0DFH6</accession>
<feature type="compositionally biased region" description="Acidic residues" evidence="1">
    <location>
        <begin position="119"/>
        <end position="133"/>
    </location>
</feature>
<feature type="compositionally biased region" description="Low complexity" evidence="1">
    <location>
        <begin position="143"/>
        <end position="153"/>
    </location>
</feature>
<sequence>MILNVLSTMSRRSVVDRIATFATPCELFKKCITDEQAYNLYIGSESDSDNYIPTNKKSYDESSPSAFLLFRTTEKLDLASSSFTDYSKEEQDFDSDDSIKADKYSFNVVGRRKKNEDSCDEDYALESSNESDFELSNAEDGTNESGNESGAESNSKKSYVQCTTINLNANKPEIIFYYNATKEGVDAMDEKCSKHTSSRRTQRWSMAIFLRILDIRAINLHILYPLYRDNRSLDKYDFIKALAKRLVTPETERRILNVHLSRALRFSIKRGLGISEKPEHGENTENCLKK</sequence>
<organism evidence="3 4">
    <name type="scientific">Ignelater luminosus</name>
    <name type="common">Cucubano</name>
    <name type="synonym">Pyrophorus luminosus</name>
    <dbReference type="NCBI Taxonomy" id="2038154"/>
    <lineage>
        <taxon>Eukaryota</taxon>
        <taxon>Metazoa</taxon>
        <taxon>Ecdysozoa</taxon>
        <taxon>Arthropoda</taxon>
        <taxon>Hexapoda</taxon>
        <taxon>Insecta</taxon>
        <taxon>Pterygota</taxon>
        <taxon>Neoptera</taxon>
        <taxon>Endopterygota</taxon>
        <taxon>Coleoptera</taxon>
        <taxon>Polyphaga</taxon>
        <taxon>Elateriformia</taxon>
        <taxon>Elateroidea</taxon>
        <taxon>Elateridae</taxon>
        <taxon>Agrypninae</taxon>
        <taxon>Pyrophorini</taxon>
        <taxon>Ignelater</taxon>
    </lineage>
</organism>
<dbReference type="PANTHER" id="PTHR46599">
    <property type="entry name" value="PIGGYBAC TRANSPOSABLE ELEMENT-DERIVED PROTEIN 4"/>
    <property type="match status" value="1"/>
</dbReference>
<evidence type="ECO:0000313" key="3">
    <source>
        <dbReference type="EMBL" id="KAF2902152.1"/>
    </source>
</evidence>
<feature type="domain" description="PiggyBac transposable element-derived protein" evidence="2">
    <location>
        <begin position="156"/>
        <end position="219"/>
    </location>
</feature>
<dbReference type="EMBL" id="VTPC01001383">
    <property type="protein sequence ID" value="KAF2902152.1"/>
    <property type="molecule type" value="Genomic_DNA"/>
</dbReference>